<dbReference type="PANTHER" id="PTHR33129:SF1">
    <property type="entry name" value="ATP-BINDING PROTEIN"/>
    <property type="match status" value="1"/>
</dbReference>
<dbReference type="GO" id="GO:0000398">
    <property type="term" value="P:mRNA splicing, via spliceosome"/>
    <property type="evidence" value="ECO:0007669"/>
    <property type="project" value="InterPro"/>
</dbReference>
<accession>A0A1Y1INZ6</accession>
<evidence type="ECO:0000313" key="2">
    <source>
        <dbReference type="EMBL" id="GAQ89838.1"/>
    </source>
</evidence>
<protein>
    <submittedName>
        <fullName evidence="2">Uncharacterized protein</fullName>
    </submittedName>
</protein>
<dbReference type="InterPro" id="IPR052980">
    <property type="entry name" value="Crinkler_effector"/>
</dbReference>
<feature type="compositionally biased region" description="Polar residues" evidence="1">
    <location>
        <begin position="629"/>
        <end position="638"/>
    </location>
</feature>
<dbReference type="EMBL" id="DF237517">
    <property type="protein sequence ID" value="GAQ89838.1"/>
    <property type="molecule type" value="Genomic_DNA"/>
</dbReference>
<feature type="region of interest" description="Disordered" evidence="1">
    <location>
        <begin position="77"/>
        <end position="97"/>
    </location>
</feature>
<dbReference type="Proteomes" id="UP000054558">
    <property type="component" value="Unassembled WGS sequence"/>
</dbReference>
<evidence type="ECO:0000313" key="3">
    <source>
        <dbReference type="Proteomes" id="UP000054558"/>
    </source>
</evidence>
<feature type="region of interest" description="Disordered" evidence="1">
    <location>
        <begin position="616"/>
        <end position="638"/>
    </location>
</feature>
<dbReference type="InterPro" id="IPR027417">
    <property type="entry name" value="P-loop_NTPase"/>
</dbReference>
<evidence type="ECO:0000256" key="1">
    <source>
        <dbReference type="SAM" id="MobiDB-lite"/>
    </source>
</evidence>
<sequence length="638" mass="70838">MTTAARPTWAPAKGLEERRTFGPSKQVSARDLPGQLTTNVRREGQGPAGLSRTSVNRLLLNKPGLVRSPRQGLMTVRMQASSLSSKPPDDGRSDMQQQVAKGLQALQSYANYIANADTASGVIEVPPNLPPAVPPSLRDSIVIRPCYLVLLEKIDALSDNFAVVLSGSPGIGKSAFAILLLHHLAKRGAQVSYRYKDNTAGNVIVFFDFSDPSAINVKRAFEGSVDWPSLIYLSEQPTVWEVEDGRAPQGQFRGYGRYVVLCSPNADNYKEFRKGKRCRLWWLPTWSLSELEDCRRRLYPEVSEELMETRVLQFGGLIRNVLADPDLPFEDVAETLSADQAMDLYHLSLQSLESEVRHIFAHIAVTEDLRRVGYVLGSQAIKALVFARAQRGRWRDLVDLLHAAASEKEVGKMSGDALESFGHAVCLQGIELSSDDIRQVFRKAPGRPPAQKAVKEPTPEQRQVIMEIQNAFRGTKILVWDNPSKMSNLAMLTESYVMPITRIQESWDSLICSGDDWVNAIQFTRNVNHGIGAGGILKLLQRISGSQKKVRVVHAVPEERFEEYGWQSWTGEKAAERVGKTGLKEIVVKKGVLPEDKVPVELESIEQWAIRLKLPEPGSDAASFPRAALSTSDNLSEY</sequence>
<dbReference type="GO" id="GO:0005681">
    <property type="term" value="C:spliceosomal complex"/>
    <property type="evidence" value="ECO:0007669"/>
    <property type="project" value="InterPro"/>
</dbReference>
<organism evidence="2 3">
    <name type="scientific">Klebsormidium nitens</name>
    <name type="common">Green alga</name>
    <name type="synonym">Ulothrix nitens</name>
    <dbReference type="NCBI Taxonomy" id="105231"/>
    <lineage>
        <taxon>Eukaryota</taxon>
        <taxon>Viridiplantae</taxon>
        <taxon>Streptophyta</taxon>
        <taxon>Klebsormidiophyceae</taxon>
        <taxon>Klebsormidiales</taxon>
        <taxon>Klebsormidiaceae</taxon>
        <taxon>Klebsormidium</taxon>
    </lineage>
</organism>
<dbReference type="PANTHER" id="PTHR33129">
    <property type="entry name" value="PROTEIN KINASE DOMAIN-CONTAINING PROTEIN-RELATED"/>
    <property type="match status" value="1"/>
</dbReference>
<proteinExistence type="predicted"/>
<dbReference type="AlphaFoldDB" id="A0A1Y1INZ6"/>
<feature type="region of interest" description="Disordered" evidence="1">
    <location>
        <begin position="1"/>
        <end position="50"/>
    </location>
</feature>
<reference evidence="2 3" key="1">
    <citation type="journal article" date="2014" name="Nat. Commun.">
        <title>Klebsormidium flaccidum genome reveals primary factors for plant terrestrial adaptation.</title>
        <authorList>
            <person name="Hori K."/>
            <person name="Maruyama F."/>
            <person name="Fujisawa T."/>
            <person name="Togashi T."/>
            <person name="Yamamoto N."/>
            <person name="Seo M."/>
            <person name="Sato S."/>
            <person name="Yamada T."/>
            <person name="Mori H."/>
            <person name="Tajima N."/>
            <person name="Moriyama T."/>
            <person name="Ikeuchi M."/>
            <person name="Watanabe M."/>
            <person name="Wada H."/>
            <person name="Kobayashi K."/>
            <person name="Saito M."/>
            <person name="Masuda T."/>
            <person name="Sasaki-Sekimoto Y."/>
            <person name="Mashiguchi K."/>
            <person name="Awai K."/>
            <person name="Shimojima M."/>
            <person name="Masuda S."/>
            <person name="Iwai M."/>
            <person name="Nobusawa T."/>
            <person name="Narise T."/>
            <person name="Kondo S."/>
            <person name="Saito H."/>
            <person name="Sato R."/>
            <person name="Murakawa M."/>
            <person name="Ihara Y."/>
            <person name="Oshima-Yamada Y."/>
            <person name="Ohtaka K."/>
            <person name="Satoh M."/>
            <person name="Sonobe K."/>
            <person name="Ishii M."/>
            <person name="Ohtani R."/>
            <person name="Kanamori-Sato M."/>
            <person name="Honoki R."/>
            <person name="Miyazaki D."/>
            <person name="Mochizuki H."/>
            <person name="Umetsu J."/>
            <person name="Higashi K."/>
            <person name="Shibata D."/>
            <person name="Kamiya Y."/>
            <person name="Sato N."/>
            <person name="Nakamura Y."/>
            <person name="Tabata S."/>
            <person name="Ida S."/>
            <person name="Kurokawa K."/>
            <person name="Ohta H."/>
        </authorList>
    </citation>
    <scope>NUCLEOTIDE SEQUENCE [LARGE SCALE GENOMIC DNA]</scope>
    <source>
        <strain evidence="2 3">NIES-2285</strain>
    </source>
</reference>
<dbReference type="InterPro" id="IPR006973">
    <property type="entry name" value="Cwf_Cwc_15"/>
</dbReference>
<dbReference type="STRING" id="105231.A0A1Y1INZ6"/>
<dbReference type="OMA" id="EAQQCNE"/>
<gene>
    <name evidence="2" type="ORF">KFL_005680050</name>
</gene>
<dbReference type="OrthoDB" id="526326at2759"/>
<dbReference type="SUPFAM" id="SSF52540">
    <property type="entry name" value="P-loop containing nucleoside triphosphate hydrolases"/>
    <property type="match status" value="1"/>
</dbReference>
<keyword evidence="3" id="KW-1185">Reference proteome</keyword>
<name>A0A1Y1INZ6_KLENI</name>
<dbReference type="Pfam" id="PF04889">
    <property type="entry name" value="Cwf_Cwc_15"/>
    <property type="match status" value="1"/>
</dbReference>